<dbReference type="KEGG" id="tet:TTHERM_00463870"/>
<gene>
    <name evidence="1" type="ORF">TTHERM_00463870</name>
</gene>
<dbReference type="SUPFAM" id="SSF57845">
    <property type="entry name" value="B-box zinc-binding domain"/>
    <property type="match status" value="1"/>
</dbReference>
<organism evidence="1 2">
    <name type="scientific">Tetrahymena thermophila (strain SB210)</name>
    <dbReference type="NCBI Taxonomy" id="312017"/>
    <lineage>
        <taxon>Eukaryota</taxon>
        <taxon>Sar</taxon>
        <taxon>Alveolata</taxon>
        <taxon>Ciliophora</taxon>
        <taxon>Intramacronucleata</taxon>
        <taxon>Oligohymenophorea</taxon>
        <taxon>Hymenostomatida</taxon>
        <taxon>Tetrahymenina</taxon>
        <taxon>Tetrahymenidae</taxon>
        <taxon>Tetrahymena</taxon>
    </lineage>
</organism>
<dbReference type="Proteomes" id="UP000009168">
    <property type="component" value="Unassembled WGS sequence"/>
</dbReference>
<dbReference type="InParanoid" id="Q23PP6"/>
<dbReference type="OrthoDB" id="296332at2759"/>
<reference evidence="2" key="1">
    <citation type="journal article" date="2006" name="PLoS Biol.">
        <title>Macronuclear genome sequence of the ciliate Tetrahymena thermophila, a model eukaryote.</title>
        <authorList>
            <person name="Eisen J.A."/>
            <person name="Coyne R.S."/>
            <person name="Wu M."/>
            <person name="Wu D."/>
            <person name="Thiagarajan M."/>
            <person name="Wortman J.R."/>
            <person name="Badger J.H."/>
            <person name="Ren Q."/>
            <person name="Amedeo P."/>
            <person name="Jones K.M."/>
            <person name="Tallon L.J."/>
            <person name="Delcher A.L."/>
            <person name="Salzberg S.L."/>
            <person name="Silva J.C."/>
            <person name="Haas B.J."/>
            <person name="Majoros W.H."/>
            <person name="Farzad M."/>
            <person name="Carlton J.M."/>
            <person name="Smith R.K. Jr."/>
            <person name="Garg J."/>
            <person name="Pearlman R.E."/>
            <person name="Karrer K.M."/>
            <person name="Sun L."/>
            <person name="Manning G."/>
            <person name="Elde N.C."/>
            <person name="Turkewitz A.P."/>
            <person name="Asai D.J."/>
            <person name="Wilkes D.E."/>
            <person name="Wang Y."/>
            <person name="Cai H."/>
            <person name="Collins K."/>
            <person name="Stewart B.A."/>
            <person name="Lee S.R."/>
            <person name="Wilamowska K."/>
            <person name="Weinberg Z."/>
            <person name="Ruzzo W.L."/>
            <person name="Wloga D."/>
            <person name="Gaertig J."/>
            <person name="Frankel J."/>
            <person name="Tsao C.-C."/>
            <person name="Gorovsky M.A."/>
            <person name="Keeling P.J."/>
            <person name="Waller R.F."/>
            <person name="Patron N.J."/>
            <person name="Cherry J.M."/>
            <person name="Stover N.A."/>
            <person name="Krieger C.J."/>
            <person name="del Toro C."/>
            <person name="Ryder H.F."/>
            <person name="Williamson S.C."/>
            <person name="Barbeau R.A."/>
            <person name="Hamilton E.P."/>
            <person name="Orias E."/>
        </authorList>
    </citation>
    <scope>NUCLEOTIDE SEQUENCE [LARGE SCALE GENOMIC DNA]</scope>
    <source>
        <strain evidence="2">SB210</strain>
    </source>
</reference>
<dbReference type="GeneID" id="7846715"/>
<sequence>MDLACLKGFVDAKSFCNCKQHEVRIRYICLEPNCEQRLSTICSICLKYEHKGHQNIEITQFYHILINEMAGESQDLSQSKDKLLEKDKIICQKMKEMDDLLFEIEILFKTVKQLYKDTKSAIDNMKELIKESPTPSQQVYQQIEQSLIGKHWKESTQKGINFRIKNIFDNIQEYDGEFQIDSNSPKLQHIANQITYFLQFYDQKLKACHLQLEQCFELANIKFKNTSCFEDQLAFANIYTEQNLITLPQNSTKIWVHYIEKQTEEYLKNLTCPQIIYFDIPGKIGQNKHSLNCIQNVTQKHGQNLQSLLLNFNSWQNITINSFQQIDNILTPCQNLKVLQLNLFKWNINNIEEVAENQDRFEIILNSIVKLRQLEALTLFLGKWNNIKNQNIIQLSDSITQFQNLESIDLQFPECNEHSVNDEALKLFASKLKLQPNLKNINLNLNCWYREGSQLTEQSLNYFLSILMVRSFNQFQLSVRGSTGVGQPYLQRLSYEIKKIKFASLVF</sequence>
<dbReference type="RefSeq" id="XP_001018884.2">
    <property type="nucleotide sequence ID" value="XM_001018884.2"/>
</dbReference>
<name>Q23PP6_TETTS</name>
<protein>
    <submittedName>
        <fullName evidence="1">Uncharacterized protein</fullName>
    </submittedName>
</protein>
<proteinExistence type="predicted"/>
<dbReference type="AlphaFoldDB" id="Q23PP6"/>
<accession>Q23PP6</accession>
<dbReference type="HOGENOM" id="CLU_666458_0_0_1"/>
<evidence type="ECO:0000313" key="2">
    <source>
        <dbReference type="Proteomes" id="UP000009168"/>
    </source>
</evidence>
<evidence type="ECO:0000313" key="1">
    <source>
        <dbReference type="EMBL" id="EAR98639.2"/>
    </source>
</evidence>
<dbReference type="SUPFAM" id="SSF52047">
    <property type="entry name" value="RNI-like"/>
    <property type="match status" value="1"/>
</dbReference>
<dbReference type="Gene3D" id="3.80.10.10">
    <property type="entry name" value="Ribonuclease Inhibitor"/>
    <property type="match status" value="1"/>
</dbReference>
<dbReference type="InterPro" id="IPR032675">
    <property type="entry name" value="LRR_dom_sf"/>
</dbReference>
<dbReference type="EMBL" id="GG662650">
    <property type="protein sequence ID" value="EAR98639.2"/>
    <property type="molecule type" value="Genomic_DNA"/>
</dbReference>
<keyword evidence="2" id="KW-1185">Reference proteome</keyword>